<keyword evidence="1" id="KW-0695">RNA-directed DNA polymerase</keyword>
<reference evidence="1" key="1">
    <citation type="journal article" date="2019" name="Sci. Rep.">
        <title>Draft genome of Tanacetum cinerariifolium, the natural source of mosquito coil.</title>
        <authorList>
            <person name="Yamashiro T."/>
            <person name="Shiraishi A."/>
            <person name="Satake H."/>
            <person name="Nakayama K."/>
        </authorList>
    </citation>
    <scope>NUCLEOTIDE SEQUENCE</scope>
</reference>
<dbReference type="PANTHER" id="PTHR33116:SF78">
    <property type="entry name" value="OS12G0587133 PROTEIN"/>
    <property type="match status" value="1"/>
</dbReference>
<organism evidence="1">
    <name type="scientific">Tanacetum cinerariifolium</name>
    <name type="common">Dalmatian daisy</name>
    <name type="synonym">Chrysanthemum cinerariifolium</name>
    <dbReference type="NCBI Taxonomy" id="118510"/>
    <lineage>
        <taxon>Eukaryota</taxon>
        <taxon>Viridiplantae</taxon>
        <taxon>Streptophyta</taxon>
        <taxon>Embryophyta</taxon>
        <taxon>Tracheophyta</taxon>
        <taxon>Spermatophyta</taxon>
        <taxon>Magnoliopsida</taxon>
        <taxon>eudicotyledons</taxon>
        <taxon>Gunneridae</taxon>
        <taxon>Pentapetalae</taxon>
        <taxon>asterids</taxon>
        <taxon>campanulids</taxon>
        <taxon>Asterales</taxon>
        <taxon>Asteraceae</taxon>
        <taxon>Asteroideae</taxon>
        <taxon>Anthemideae</taxon>
        <taxon>Anthemidinae</taxon>
        <taxon>Tanacetum</taxon>
    </lineage>
</organism>
<proteinExistence type="predicted"/>
<evidence type="ECO:0000313" key="1">
    <source>
        <dbReference type="EMBL" id="GEU78154.1"/>
    </source>
</evidence>
<name>A0A6L2N0S6_TANCI</name>
<dbReference type="AlphaFoldDB" id="A0A6L2N0S6"/>
<gene>
    <name evidence="1" type="ORF">Tci_050132</name>
</gene>
<dbReference type="GO" id="GO:0003964">
    <property type="term" value="F:RNA-directed DNA polymerase activity"/>
    <property type="evidence" value="ECO:0007669"/>
    <property type="project" value="UniProtKB-KW"/>
</dbReference>
<comment type="caution">
    <text evidence="1">The sequence shown here is derived from an EMBL/GenBank/DDBJ whole genome shotgun (WGS) entry which is preliminary data.</text>
</comment>
<keyword evidence="1" id="KW-0548">Nucleotidyltransferase</keyword>
<keyword evidence="1" id="KW-0808">Transferase</keyword>
<dbReference type="PANTHER" id="PTHR33116">
    <property type="entry name" value="REVERSE TRANSCRIPTASE ZINC-BINDING DOMAIN-CONTAINING PROTEIN-RELATED-RELATED"/>
    <property type="match status" value="1"/>
</dbReference>
<dbReference type="EMBL" id="BKCJ010007615">
    <property type="protein sequence ID" value="GEU78154.1"/>
    <property type="molecule type" value="Genomic_DNA"/>
</dbReference>
<protein>
    <submittedName>
        <fullName evidence="1">RNA-directed DNA polymerase, eukaryota</fullName>
    </submittedName>
</protein>
<accession>A0A6L2N0S6</accession>
<sequence>MESARRNFFNGVDNSARKMYLFRWKRILASKKNGGLGVSSFFALNRTLLFKWIWRFISNGSSLWSHFIKANYGARGAIDNTHTFPRSNEDATSFWDDVWLANSSLKKLFPRLYSLELDKQCSVAVKVKDSSFISSFGRIPRGDSSGDFSVKSAYRFIDDSFLPKVGMAKAPETDEENQNPNRLGWVRGRVGSTAVESIAHLLFSCHLARQLMRKVARWWEVEFHEFQSYSDWLTWFSNICFSKWLKDVLEGVCYVMWWFIWKFHNF</sequence>